<dbReference type="GO" id="GO:0004519">
    <property type="term" value="F:endonuclease activity"/>
    <property type="evidence" value="ECO:0007669"/>
    <property type="project" value="UniProtKB-KW"/>
</dbReference>
<dbReference type="RefSeq" id="WP_272137233.1">
    <property type="nucleotide sequence ID" value="NZ_JAQLOI010000001.1"/>
</dbReference>
<sequence>MKKAIKAVLLICILFVALITLSFQIVFDVPDQPRQLLLGQEQDHVTPVCYHNALPKPIDKNGKLNLLVWNIYKQNRDNWEPALNEFSHDSQLLLLQEASLTKTFLSWIERQDWGSNYVQAFSAFDTSAGIINLASEFPIIACAYGFKEPWLRLPKAGLYARYLLSNNEELAVVNLHAINFTLGTKEYEQQLNVLKKELLLHKGPIILAGDFNTWNEDRFARLRAGVNELGLKEIEFEPDHRKRFVNGLPLDHVFYKGLQAINAKAPITDASDHNPLIISFMLSE</sequence>
<reference evidence="2 3" key="1">
    <citation type="submission" date="2023-01" db="EMBL/GenBank/DDBJ databases">
        <title>Vibrio sp. KJ40-1 sp.nov, isolated from marine algae.</title>
        <authorList>
            <person name="Butt M."/>
            <person name="Kim J.M.J."/>
            <person name="Jeon C.O.C."/>
        </authorList>
    </citation>
    <scope>NUCLEOTIDE SEQUENCE [LARGE SCALE GENOMIC DNA]</scope>
    <source>
        <strain evidence="2 3">KJ40-1</strain>
    </source>
</reference>
<dbReference type="InterPro" id="IPR036691">
    <property type="entry name" value="Endo/exonu/phosph_ase_sf"/>
</dbReference>
<dbReference type="NCBIfam" id="NF003842">
    <property type="entry name" value="PRK05421.1-4"/>
    <property type="match status" value="1"/>
</dbReference>
<dbReference type="NCBIfam" id="NF003840">
    <property type="entry name" value="PRK05421.1-2"/>
    <property type="match status" value="1"/>
</dbReference>
<protein>
    <submittedName>
        <fullName evidence="2">Endonuclease/exonuclease/phosphatase family protein</fullName>
    </submittedName>
</protein>
<accession>A0ABT4YT05</accession>
<keyword evidence="2" id="KW-0540">Nuclease</keyword>
<evidence type="ECO:0000259" key="1">
    <source>
        <dbReference type="Pfam" id="PF03372"/>
    </source>
</evidence>
<keyword evidence="3" id="KW-1185">Reference proteome</keyword>
<organism evidence="2 3">
    <name type="scientific">Vibrio algarum</name>
    <dbReference type="NCBI Taxonomy" id="3020714"/>
    <lineage>
        <taxon>Bacteria</taxon>
        <taxon>Pseudomonadati</taxon>
        <taxon>Pseudomonadota</taxon>
        <taxon>Gammaproteobacteria</taxon>
        <taxon>Vibrionales</taxon>
        <taxon>Vibrionaceae</taxon>
        <taxon>Vibrio</taxon>
    </lineage>
</organism>
<gene>
    <name evidence="2" type="ORF">PGX00_13435</name>
</gene>
<dbReference type="EMBL" id="JAQLOI010000001">
    <property type="protein sequence ID" value="MDB1124600.1"/>
    <property type="molecule type" value="Genomic_DNA"/>
</dbReference>
<dbReference type="Proteomes" id="UP001210678">
    <property type="component" value="Unassembled WGS sequence"/>
</dbReference>
<dbReference type="SUPFAM" id="SSF56219">
    <property type="entry name" value="DNase I-like"/>
    <property type="match status" value="1"/>
</dbReference>
<evidence type="ECO:0000313" key="2">
    <source>
        <dbReference type="EMBL" id="MDB1124600.1"/>
    </source>
</evidence>
<evidence type="ECO:0000313" key="3">
    <source>
        <dbReference type="Proteomes" id="UP001210678"/>
    </source>
</evidence>
<feature type="domain" description="Endonuclease/exonuclease/phosphatase" evidence="1">
    <location>
        <begin position="69"/>
        <end position="273"/>
    </location>
</feature>
<dbReference type="InterPro" id="IPR005135">
    <property type="entry name" value="Endo/exonuclease/phosphatase"/>
</dbReference>
<dbReference type="Gene3D" id="3.60.10.10">
    <property type="entry name" value="Endonuclease/exonuclease/phosphatase"/>
    <property type="match status" value="1"/>
</dbReference>
<comment type="caution">
    <text evidence="2">The sequence shown here is derived from an EMBL/GenBank/DDBJ whole genome shotgun (WGS) entry which is preliminary data.</text>
</comment>
<keyword evidence="2" id="KW-0378">Hydrolase</keyword>
<keyword evidence="2" id="KW-0255">Endonuclease</keyword>
<dbReference type="NCBIfam" id="NF003841">
    <property type="entry name" value="PRK05421.1-3"/>
    <property type="match status" value="1"/>
</dbReference>
<proteinExistence type="predicted"/>
<dbReference type="Pfam" id="PF03372">
    <property type="entry name" value="Exo_endo_phos"/>
    <property type="match status" value="1"/>
</dbReference>
<name>A0ABT4YT05_9VIBR</name>